<dbReference type="GO" id="GO:0004519">
    <property type="term" value="F:endonuclease activity"/>
    <property type="evidence" value="ECO:0007669"/>
    <property type="project" value="InterPro"/>
</dbReference>
<name>A0A7W5A103_9ACTN</name>
<keyword evidence="3" id="KW-1185">Reference proteome</keyword>
<dbReference type="AlphaFoldDB" id="A0A7W5A103"/>
<dbReference type="InterPro" id="IPR002711">
    <property type="entry name" value="HNH"/>
</dbReference>
<dbReference type="Pfam" id="PF01844">
    <property type="entry name" value="HNH"/>
    <property type="match status" value="1"/>
</dbReference>
<comment type="caution">
    <text evidence="2">The sequence shown here is derived from an EMBL/GenBank/DDBJ whole genome shotgun (WGS) entry which is preliminary data.</text>
</comment>
<sequence length="160" mass="17684">MAWRKYTQEMLQEAVDNSTSVAGVLRHLGLNQAGGTHAHISRMLKKMGIDTSHFVRYVGTGAHARHSSEEILVVRPPGSGRAKPPMLRRALLEIGRPYVCAECGCGGEWRGKPLRLHVDHIDGDFHNNRADNLRFLCPNCHSQTPNFSGASRGKYTLVDG</sequence>
<evidence type="ECO:0000259" key="1">
    <source>
        <dbReference type="SMART" id="SM00507"/>
    </source>
</evidence>
<accession>A0A7W5A103</accession>
<evidence type="ECO:0000313" key="3">
    <source>
        <dbReference type="Proteomes" id="UP000577707"/>
    </source>
</evidence>
<organism evidence="2 3">
    <name type="scientific">Nocardioides albus</name>
    <dbReference type="NCBI Taxonomy" id="1841"/>
    <lineage>
        <taxon>Bacteria</taxon>
        <taxon>Bacillati</taxon>
        <taxon>Actinomycetota</taxon>
        <taxon>Actinomycetes</taxon>
        <taxon>Propionibacteriales</taxon>
        <taxon>Nocardioidaceae</taxon>
        <taxon>Nocardioides</taxon>
    </lineage>
</organism>
<dbReference type="SMART" id="SM00507">
    <property type="entry name" value="HNHc"/>
    <property type="match status" value="1"/>
</dbReference>
<dbReference type="InterPro" id="IPR003615">
    <property type="entry name" value="HNH_nuc"/>
</dbReference>
<reference evidence="2 3" key="1">
    <citation type="submission" date="2020-08" db="EMBL/GenBank/DDBJ databases">
        <title>Genomic Encyclopedia of Type Strains, Phase III (KMG-III): the genomes of soil and plant-associated and newly described type strains.</title>
        <authorList>
            <person name="Whitman W."/>
        </authorList>
    </citation>
    <scope>NUCLEOTIDE SEQUENCE [LARGE SCALE GENOMIC DNA]</scope>
    <source>
        <strain evidence="2 3">CECT 3302</strain>
    </source>
</reference>
<evidence type="ECO:0000313" key="2">
    <source>
        <dbReference type="EMBL" id="MBB3087299.1"/>
    </source>
</evidence>
<feature type="domain" description="HNH nuclease" evidence="1">
    <location>
        <begin position="86"/>
        <end position="142"/>
    </location>
</feature>
<gene>
    <name evidence="2" type="ORF">FHS12_000222</name>
</gene>
<dbReference type="Proteomes" id="UP000577707">
    <property type="component" value="Unassembled WGS sequence"/>
</dbReference>
<dbReference type="RefSeq" id="WP_183541419.1">
    <property type="nucleotide sequence ID" value="NZ_BMQT01000001.1"/>
</dbReference>
<proteinExistence type="predicted"/>
<dbReference type="CDD" id="cd00085">
    <property type="entry name" value="HNHc"/>
    <property type="match status" value="1"/>
</dbReference>
<protein>
    <submittedName>
        <fullName evidence="2">Putative RNA-binding Zn-ribbon protein involved in translation (DUF1610 family)</fullName>
    </submittedName>
</protein>
<dbReference type="GO" id="GO:0003676">
    <property type="term" value="F:nucleic acid binding"/>
    <property type="evidence" value="ECO:0007669"/>
    <property type="project" value="InterPro"/>
</dbReference>
<dbReference type="GO" id="GO:0008270">
    <property type="term" value="F:zinc ion binding"/>
    <property type="evidence" value="ECO:0007669"/>
    <property type="project" value="InterPro"/>
</dbReference>
<dbReference type="EMBL" id="JACHXG010000001">
    <property type="protein sequence ID" value="MBB3087299.1"/>
    <property type="molecule type" value="Genomic_DNA"/>
</dbReference>